<comment type="catalytic activity">
    <reaction evidence="7">
        <text>a 5'-end FAD-phospho-ribonucleoside in mRNA + H2O = a 5'-end phospho-adenosine-phospho-ribonucleoside in mRNA + FMN + 2 H(+)</text>
        <dbReference type="Rhea" id="RHEA:67588"/>
        <dbReference type="Rhea" id="RHEA-COMP:15719"/>
        <dbReference type="Rhea" id="RHEA-COMP:17275"/>
        <dbReference type="ChEBI" id="CHEBI:15377"/>
        <dbReference type="ChEBI" id="CHEBI:15378"/>
        <dbReference type="ChEBI" id="CHEBI:58210"/>
        <dbReference type="ChEBI" id="CHEBI:144051"/>
        <dbReference type="ChEBI" id="CHEBI:172372"/>
    </reaction>
    <physiologicalReaction direction="left-to-right" evidence="7">
        <dbReference type="Rhea" id="RHEA:67589"/>
    </physiologicalReaction>
</comment>
<dbReference type="SUPFAM" id="SSF55811">
    <property type="entry name" value="Nudix"/>
    <property type="match status" value="1"/>
</dbReference>
<name>A0A3M0KYF6_HIRRU</name>
<comment type="function">
    <text evidence="10">Catalyzes the asymmetric hydrolysis of diadenosine 5',5'''-P1,P4-tetraphosphate (Ap4A) to yield AMP and ATP. Exhibits decapping activity towards FAD-capped RNAs and dpCoA-capped RNAs in vitro.</text>
</comment>
<evidence type="ECO:0000256" key="11">
    <source>
        <dbReference type="ARBA" id="ARBA00048667"/>
    </source>
</evidence>
<proteinExistence type="inferred from homology"/>
<gene>
    <name evidence="14" type="ORF">DUI87_06439</name>
</gene>
<evidence type="ECO:0000256" key="9">
    <source>
        <dbReference type="ARBA" id="ARBA00032644"/>
    </source>
</evidence>
<dbReference type="InterPro" id="IPR003565">
    <property type="entry name" value="Tetra_PHTase"/>
</dbReference>
<evidence type="ECO:0000256" key="10">
    <source>
        <dbReference type="ARBA" id="ARBA00045172"/>
    </source>
</evidence>
<dbReference type="EMBL" id="QRBI01000102">
    <property type="protein sequence ID" value="RMC16504.1"/>
    <property type="molecule type" value="Genomic_DNA"/>
</dbReference>
<evidence type="ECO:0000313" key="15">
    <source>
        <dbReference type="Proteomes" id="UP000269221"/>
    </source>
</evidence>
<comment type="catalytic activity">
    <reaction evidence="11">
        <text>a 5'-end CoA-ribonucleoside in mRNA + H2O = a 5'-end phospho-adenosine-phospho-ribonucleoside in mRNA + (R)-4'-phosphopantetheine + 2 H(+)</text>
        <dbReference type="Rhea" id="RHEA:67592"/>
        <dbReference type="Rhea" id="RHEA-COMP:15719"/>
        <dbReference type="Rhea" id="RHEA-COMP:17276"/>
        <dbReference type="ChEBI" id="CHEBI:15377"/>
        <dbReference type="ChEBI" id="CHEBI:15378"/>
        <dbReference type="ChEBI" id="CHEBI:61723"/>
        <dbReference type="ChEBI" id="CHEBI:144051"/>
        <dbReference type="ChEBI" id="CHEBI:172371"/>
    </reaction>
    <physiologicalReaction direction="left-to-right" evidence="11">
        <dbReference type="Rhea" id="RHEA:67593"/>
    </physiologicalReaction>
</comment>
<dbReference type="Gene3D" id="3.90.79.10">
    <property type="entry name" value="Nucleoside Triphosphate Pyrophosphohydrolase"/>
    <property type="match status" value="2"/>
</dbReference>
<dbReference type="OrthoDB" id="276276at2759"/>
<evidence type="ECO:0000256" key="4">
    <source>
        <dbReference type="ARBA" id="ARBA00018911"/>
    </source>
</evidence>
<dbReference type="PANTHER" id="PTHR21340:SF0">
    <property type="entry name" value="BIS(5'-NUCLEOSYL)-TETRAPHOSPHATASE [ASYMMETRICAL]"/>
    <property type="match status" value="1"/>
</dbReference>
<sequence length="200" mass="22831">MAVRACGLIIYRRLQPAPSSKVTDSIEYLLLQTSYGTHHWTPPKGDSRSDNTRGGHLCQAAEWILAEEMQEIIDEVHLPNAVEMRGTGIYFSTLLAGHVDPGEDDLQTAFRETQEEAGLQASQLTLIEGYKKELHYPVRGKPKTVVYWLAEMKDCNTEIKLSEEHQAFQWLKLEDACKFAEYEDMQATLKEVHQFLCSRE</sequence>
<dbReference type="PROSITE" id="PS00893">
    <property type="entry name" value="NUDIX_BOX"/>
    <property type="match status" value="1"/>
</dbReference>
<keyword evidence="15" id="KW-1185">Reference proteome</keyword>
<evidence type="ECO:0000256" key="1">
    <source>
        <dbReference type="ARBA" id="ARBA00001968"/>
    </source>
</evidence>
<dbReference type="PROSITE" id="PS51462">
    <property type="entry name" value="NUDIX"/>
    <property type="match status" value="1"/>
</dbReference>
<dbReference type="CDD" id="cd03428">
    <property type="entry name" value="NUDIX_Ap4A_Nudt2"/>
    <property type="match status" value="1"/>
</dbReference>
<organism evidence="14 15">
    <name type="scientific">Hirundo rustica rustica</name>
    <dbReference type="NCBI Taxonomy" id="333673"/>
    <lineage>
        <taxon>Eukaryota</taxon>
        <taxon>Metazoa</taxon>
        <taxon>Chordata</taxon>
        <taxon>Craniata</taxon>
        <taxon>Vertebrata</taxon>
        <taxon>Euteleostomi</taxon>
        <taxon>Archelosauria</taxon>
        <taxon>Archosauria</taxon>
        <taxon>Dinosauria</taxon>
        <taxon>Saurischia</taxon>
        <taxon>Theropoda</taxon>
        <taxon>Coelurosauria</taxon>
        <taxon>Aves</taxon>
        <taxon>Neognathae</taxon>
        <taxon>Neoaves</taxon>
        <taxon>Telluraves</taxon>
        <taxon>Australaves</taxon>
        <taxon>Passeriformes</taxon>
        <taxon>Sylvioidea</taxon>
        <taxon>Hirundinidae</taxon>
        <taxon>Hirundo</taxon>
    </lineage>
</organism>
<evidence type="ECO:0000256" key="2">
    <source>
        <dbReference type="ARBA" id="ARBA00005582"/>
    </source>
</evidence>
<evidence type="ECO:0000256" key="12">
    <source>
        <dbReference type="ARBA" id="ARBA00048896"/>
    </source>
</evidence>
<comment type="catalytic activity">
    <reaction evidence="12">
        <text>P(1),P(4)-bis(5'-guanosyl) tetraphosphate + H2O = GMP + GTP + 2 H(+)</text>
        <dbReference type="Rhea" id="RHEA:22484"/>
        <dbReference type="ChEBI" id="CHEBI:15377"/>
        <dbReference type="ChEBI" id="CHEBI:15378"/>
        <dbReference type="ChEBI" id="CHEBI:37565"/>
        <dbReference type="ChEBI" id="CHEBI:57553"/>
        <dbReference type="ChEBI" id="CHEBI:58115"/>
        <dbReference type="EC" id="3.6.1.17"/>
    </reaction>
</comment>
<evidence type="ECO:0000256" key="6">
    <source>
        <dbReference type="ARBA" id="ARBA00022801"/>
    </source>
</evidence>
<dbReference type="GO" id="GO:0000166">
    <property type="term" value="F:nucleotide binding"/>
    <property type="evidence" value="ECO:0007669"/>
    <property type="project" value="UniProtKB-KW"/>
</dbReference>
<evidence type="ECO:0000256" key="8">
    <source>
        <dbReference type="ARBA" id="ARBA00029676"/>
    </source>
</evidence>
<keyword evidence="5" id="KW-0547">Nucleotide-binding</keyword>
<dbReference type="InterPro" id="IPR015797">
    <property type="entry name" value="NUDIX_hydrolase-like_dom_sf"/>
</dbReference>
<dbReference type="AlphaFoldDB" id="A0A3M0KYF6"/>
<comment type="similarity">
    <text evidence="2">Belongs to the Nudix hydrolase family.</text>
</comment>
<dbReference type="InterPro" id="IPR051325">
    <property type="entry name" value="Nudix_hydrolase_domain"/>
</dbReference>
<dbReference type="PANTHER" id="PTHR21340">
    <property type="entry name" value="DIADENOSINE 5,5-P1,P4-TETRAPHOSPHATE PYROPHOSPHOHYDROLASE MUTT"/>
    <property type="match status" value="1"/>
</dbReference>
<evidence type="ECO:0000256" key="7">
    <source>
        <dbReference type="ARBA" id="ARBA00024504"/>
    </source>
</evidence>
<reference evidence="14 15" key="1">
    <citation type="submission" date="2018-07" db="EMBL/GenBank/DDBJ databases">
        <title>A high quality draft genome assembly of the barn swallow (H. rustica rustica).</title>
        <authorList>
            <person name="Formenti G."/>
            <person name="Chiara M."/>
            <person name="Poveda L."/>
            <person name="Francoijs K.-J."/>
            <person name="Bonisoli-Alquati A."/>
            <person name="Canova L."/>
            <person name="Gianfranceschi L."/>
            <person name="Horner D.S."/>
            <person name="Saino N."/>
        </authorList>
    </citation>
    <scope>NUCLEOTIDE SEQUENCE [LARGE SCALE GENOMIC DNA]</scope>
    <source>
        <strain evidence="14">Chelidonia</strain>
        <tissue evidence="14">Blood</tissue>
    </source>
</reference>
<evidence type="ECO:0000256" key="3">
    <source>
        <dbReference type="ARBA" id="ARBA00012447"/>
    </source>
</evidence>
<dbReference type="STRING" id="333673.A0A3M0KYF6"/>
<accession>A0A3M0KYF6</accession>
<dbReference type="GO" id="GO:0004081">
    <property type="term" value="F:bis(5'-nucleosyl)-tetraphosphatase (asymmetrical) activity"/>
    <property type="evidence" value="ECO:0007669"/>
    <property type="project" value="UniProtKB-EC"/>
</dbReference>
<evidence type="ECO:0000256" key="5">
    <source>
        <dbReference type="ARBA" id="ARBA00022741"/>
    </source>
</evidence>
<protein>
    <recommendedName>
        <fullName evidence="4">Bis(5'-nucleosyl)-tetraphosphatase [asymmetrical]</fullName>
        <ecNumber evidence="3">3.6.1.17</ecNumber>
    </recommendedName>
    <alternativeName>
        <fullName evidence="9">Diadenosine 5',5'''-P1,P4-tetraphosphate asymmetrical hydrolase</fullName>
    </alternativeName>
    <alternativeName>
        <fullName evidence="8">Nucleoside diphosphate-linked moiety X motif 2</fullName>
    </alternativeName>
</protein>
<dbReference type="InterPro" id="IPR020084">
    <property type="entry name" value="NUDIX_hydrolase_CS"/>
</dbReference>
<dbReference type="EC" id="3.6.1.17" evidence="3"/>
<dbReference type="Proteomes" id="UP000269221">
    <property type="component" value="Unassembled WGS sequence"/>
</dbReference>
<comment type="caution">
    <text evidence="14">The sequence shown here is derived from an EMBL/GenBank/DDBJ whole genome shotgun (WGS) entry which is preliminary data.</text>
</comment>
<dbReference type="GO" id="GO:0006167">
    <property type="term" value="P:AMP biosynthetic process"/>
    <property type="evidence" value="ECO:0007669"/>
    <property type="project" value="TreeGrafter"/>
</dbReference>
<keyword evidence="6" id="KW-0378">Hydrolase</keyword>
<evidence type="ECO:0000313" key="14">
    <source>
        <dbReference type="EMBL" id="RMC16504.1"/>
    </source>
</evidence>
<evidence type="ECO:0000259" key="13">
    <source>
        <dbReference type="PROSITE" id="PS51462"/>
    </source>
</evidence>
<dbReference type="InterPro" id="IPR000086">
    <property type="entry name" value="NUDIX_hydrolase_dom"/>
</dbReference>
<dbReference type="GO" id="GO:0006754">
    <property type="term" value="P:ATP biosynthetic process"/>
    <property type="evidence" value="ECO:0007669"/>
    <property type="project" value="TreeGrafter"/>
</dbReference>
<feature type="domain" description="Nudix hydrolase" evidence="13">
    <location>
        <begin position="1"/>
        <end position="193"/>
    </location>
</feature>
<dbReference type="Pfam" id="PF00293">
    <property type="entry name" value="NUDIX"/>
    <property type="match status" value="1"/>
</dbReference>
<comment type="cofactor">
    <cofactor evidence="1">
        <name>a divalent metal cation</name>
        <dbReference type="ChEBI" id="CHEBI:60240"/>
    </cofactor>
</comment>